<dbReference type="EMBL" id="FNVA01000001">
    <property type="protein sequence ID" value="SEF52152.1"/>
    <property type="molecule type" value="Genomic_DNA"/>
</dbReference>
<evidence type="ECO:0000256" key="1">
    <source>
        <dbReference type="SAM" id="SignalP"/>
    </source>
</evidence>
<dbReference type="OrthoDB" id="370098at2"/>
<accession>A0A1H5SNF5</accession>
<dbReference type="Proteomes" id="UP000236728">
    <property type="component" value="Unassembled WGS sequence"/>
</dbReference>
<sequence length="361" mass="39419">MFRFTRLKAHQPARTFLLAAVALLTGCGASRPGDHPTIVLDHLPPAGAGGSEAFEAISGKVIGAEAGQQIVIYSHSGAWWWVQPFRSRPFTAVAADGSWKTPTHIGNDYAALLVDPKFQPPVKLAAPPTVGNGVLAVTTMRGSSSAPRAPKLLRFSGYDWKVRTAPVDHNGEPTEYEPANAWVDGNGHLHLLMGQADGHWRCAGVSLTRSLGYGTYRFVVQDSAMLPPSAVLAMFTRDDREEQDSHTGLDVELSQWGKPKGRNADYVVQPYYIPENTTHFTVPPGPVTYVVNWEPGSATFRALAGVTATSHGRQMMERVFKSGIPIPAAEKVHLDLYDFFHSQSGLQHPVEVVIERFEYLP</sequence>
<dbReference type="PROSITE" id="PS51257">
    <property type="entry name" value="PROKAR_LIPOPROTEIN"/>
    <property type="match status" value="1"/>
</dbReference>
<name>A0A1H5SNF5_9BACT</name>
<reference evidence="2 3" key="1">
    <citation type="submission" date="2016-10" db="EMBL/GenBank/DDBJ databases">
        <authorList>
            <person name="de Groot N.N."/>
        </authorList>
    </citation>
    <scope>NUCLEOTIDE SEQUENCE [LARGE SCALE GENOMIC DNA]</scope>
    <source>
        <strain evidence="2 3">DSM 22489</strain>
    </source>
</reference>
<dbReference type="AlphaFoldDB" id="A0A1H5SNF5"/>
<organism evidence="2 3">
    <name type="scientific">Bryocella elongata</name>
    <dbReference type="NCBI Taxonomy" id="863522"/>
    <lineage>
        <taxon>Bacteria</taxon>
        <taxon>Pseudomonadati</taxon>
        <taxon>Acidobacteriota</taxon>
        <taxon>Terriglobia</taxon>
        <taxon>Terriglobales</taxon>
        <taxon>Acidobacteriaceae</taxon>
        <taxon>Bryocella</taxon>
    </lineage>
</organism>
<keyword evidence="3" id="KW-1185">Reference proteome</keyword>
<evidence type="ECO:0008006" key="4">
    <source>
        <dbReference type="Google" id="ProtNLM"/>
    </source>
</evidence>
<evidence type="ECO:0000313" key="3">
    <source>
        <dbReference type="Proteomes" id="UP000236728"/>
    </source>
</evidence>
<protein>
    <recommendedName>
        <fullName evidence="4">GH16 domain-containing protein</fullName>
    </recommendedName>
</protein>
<dbReference type="InterPro" id="IPR013320">
    <property type="entry name" value="ConA-like_dom_sf"/>
</dbReference>
<feature type="signal peptide" evidence="1">
    <location>
        <begin position="1"/>
        <end position="19"/>
    </location>
</feature>
<keyword evidence="1" id="KW-0732">Signal</keyword>
<gene>
    <name evidence="2" type="ORF">SAMN05421819_0289</name>
</gene>
<dbReference type="Gene3D" id="2.60.120.200">
    <property type="match status" value="1"/>
</dbReference>
<dbReference type="CDD" id="cd00413">
    <property type="entry name" value="Glyco_hydrolase_16"/>
    <property type="match status" value="1"/>
</dbReference>
<proteinExistence type="predicted"/>
<feature type="chain" id="PRO_5009284170" description="GH16 domain-containing protein" evidence="1">
    <location>
        <begin position="20"/>
        <end position="361"/>
    </location>
</feature>
<evidence type="ECO:0000313" key="2">
    <source>
        <dbReference type="EMBL" id="SEF52152.1"/>
    </source>
</evidence>
<dbReference type="RefSeq" id="WP_103931242.1">
    <property type="nucleotide sequence ID" value="NZ_FNVA01000001.1"/>
</dbReference>
<dbReference type="SUPFAM" id="SSF49899">
    <property type="entry name" value="Concanavalin A-like lectins/glucanases"/>
    <property type="match status" value="1"/>
</dbReference>